<comment type="caution">
    <text evidence="2">The sequence shown here is derived from an EMBL/GenBank/DDBJ whole genome shotgun (WGS) entry which is preliminary data.</text>
</comment>
<dbReference type="Proteomes" id="UP000249557">
    <property type="component" value="Unassembled WGS sequence"/>
</dbReference>
<gene>
    <name evidence="2" type="ORF">DI626_00250</name>
</gene>
<dbReference type="AlphaFoldDB" id="A0A2W5A6J4"/>
<evidence type="ECO:0000256" key="1">
    <source>
        <dbReference type="SAM" id="Phobius"/>
    </source>
</evidence>
<dbReference type="EMBL" id="QFNK01000002">
    <property type="protein sequence ID" value="PZO89016.1"/>
    <property type="molecule type" value="Genomic_DNA"/>
</dbReference>
<organism evidence="2 3">
    <name type="scientific">Micavibrio aeruginosavorus</name>
    <dbReference type="NCBI Taxonomy" id="349221"/>
    <lineage>
        <taxon>Bacteria</taxon>
        <taxon>Pseudomonadati</taxon>
        <taxon>Bdellovibrionota</taxon>
        <taxon>Bdellovibrionia</taxon>
        <taxon>Bdellovibrionales</taxon>
        <taxon>Pseudobdellovibrionaceae</taxon>
        <taxon>Micavibrio</taxon>
    </lineage>
</organism>
<evidence type="ECO:0000313" key="3">
    <source>
        <dbReference type="Proteomes" id="UP000249557"/>
    </source>
</evidence>
<keyword evidence="1" id="KW-1133">Transmembrane helix</keyword>
<keyword evidence="1" id="KW-0472">Membrane</keyword>
<keyword evidence="1" id="KW-0812">Transmembrane</keyword>
<accession>A0A2W5A6J4</accession>
<sequence>MTDNQGLLNLLKELLTGVVKEIGILEGRLRSSEKSIENMEQRHAARMADLHKEMQDGFRAVNENQLETNKALSRLEGRTIGSVKTIVFIITVSSGIAGTIAAVVSIAGQIGFFK</sequence>
<protein>
    <submittedName>
        <fullName evidence="2">Uncharacterized protein</fullName>
    </submittedName>
</protein>
<name>A0A2W5A6J4_9BACT</name>
<proteinExistence type="predicted"/>
<evidence type="ECO:0000313" key="2">
    <source>
        <dbReference type="EMBL" id="PZO89016.1"/>
    </source>
</evidence>
<reference evidence="2 3" key="1">
    <citation type="submission" date="2017-08" db="EMBL/GenBank/DDBJ databases">
        <title>Infants hospitalized years apart are colonized by the same room-sourced microbial strains.</title>
        <authorList>
            <person name="Brooks B."/>
            <person name="Olm M.R."/>
            <person name="Firek B.A."/>
            <person name="Baker R."/>
            <person name="Thomas B.C."/>
            <person name="Morowitz M.J."/>
            <person name="Banfield J.F."/>
        </authorList>
    </citation>
    <scope>NUCLEOTIDE SEQUENCE [LARGE SCALE GENOMIC DNA]</scope>
    <source>
        <strain evidence="2">S2_018_000_R2_104</strain>
    </source>
</reference>
<feature type="transmembrane region" description="Helical" evidence="1">
    <location>
        <begin position="86"/>
        <end position="112"/>
    </location>
</feature>